<gene>
    <name evidence="1" type="ORF">RSO01_30090</name>
</gene>
<name>A0A512NA68_9HYPH</name>
<dbReference type="RefSeq" id="WP_147149927.1">
    <property type="nucleotide sequence ID" value="NZ_BKAJ01000048.1"/>
</dbReference>
<dbReference type="SUPFAM" id="SSF89796">
    <property type="entry name" value="CoA-transferase family III (CaiB/BaiF)"/>
    <property type="match status" value="1"/>
</dbReference>
<dbReference type="GO" id="GO:0016740">
    <property type="term" value="F:transferase activity"/>
    <property type="evidence" value="ECO:0007669"/>
    <property type="project" value="UniProtKB-KW"/>
</dbReference>
<dbReference type="AlphaFoldDB" id="A0A512NA68"/>
<evidence type="ECO:0000313" key="2">
    <source>
        <dbReference type="Proteomes" id="UP000321058"/>
    </source>
</evidence>
<proteinExistence type="predicted"/>
<organism evidence="1 2">
    <name type="scientific">Reyranella soli</name>
    <dbReference type="NCBI Taxonomy" id="1230389"/>
    <lineage>
        <taxon>Bacteria</taxon>
        <taxon>Pseudomonadati</taxon>
        <taxon>Pseudomonadota</taxon>
        <taxon>Alphaproteobacteria</taxon>
        <taxon>Hyphomicrobiales</taxon>
        <taxon>Reyranellaceae</taxon>
        <taxon>Reyranella</taxon>
    </lineage>
</organism>
<sequence>MSDGIFSGLRVIDCASWIAGPAAATILSDFGAEVIKLEPPGAGDPWRASTPVPGKVTDYWWQLTSRNKRSLAIDLKAPEGLAVLYRLLASTDVFVTNFPLPVRERLKIAAADLLKVNPRLIYGSITAYGEAGDEAARTGFDATAYWARTGLMDMVRVTTETEPVRSMPGMGDHPTATALYAAIVTALYRREKTGRGGVAQTSLLQNGLWANGCYVQNRLFGEHVAHRPPREATPSALANHYRCRDGRWFLMALHNEARQLPSFLKAIEAEHLAEDPRFATQPSRRANAKALTAILDEVFAKRDLAEWRTILEKAGVTFGPVCSVDEAADDEQSRKIGALVPFADGAHLTVSSPFHIDGVTKVAPARAPTVGQHSEAVLCDAGYSADEIAKLKALGVLQN</sequence>
<dbReference type="Proteomes" id="UP000321058">
    <property type="component" value="Unassembled WGS sequence"/>
</dbReference>
<keyword evidence="1" id="KW-0808">Transferase</keyword>
<dbReference type="Gene3D" id="3.30.1540.10">
    <property type="entry name" value="formyl-coa transferase, domain 3"/>
    <property type="match status" value="1"/>
</dbReference>
<reference evidence="1 2" key="1">
    <citation type="submission" date="2019-07" db="EMBL/GenBank/DDBJ databases">
        <title>Whole genome shotgun sequence of Reyranella soli NBRC 108950.</title>
        <authorList>
            <person name="Hosoyama A."/>
            <person name="Uohara A."/>
            <person name="Ohji S."/>
            <person name="Ichikawa N."/>
        </authorList>
    </citation>
    <scope>NUCLEOTIDE SEQUENCE [LARGE SCALE GENOMIC DNA]</scope>
    <source>
        <strain evidence="1 2">NBRC 108950</strain>
    </source>
</reference>
<dbReference type="InterPro" id="IPR044855">
    <property type="entry name" value="CoA-Trfase_III_dom3_sf"/>
</dbReference>
<evidence type="ECO:0000313" key="1">
    <source>
        <dbReference type="EMBL" id="GEP55843.1"/>
    </source>
</evidence>
<dbReference type="Gene3D" id="3.40.50.10540">
    <property type="entry name" value="Crotonobetainyl-coa:carnitine coa-transferase, domain 1"/>
    <property type="match status" value="1"/>
</dbReference>
<dbReference type="InterPro" id="IPR003673">
    <property type="entry name" value="CoA-Trfase_fam_III"/>
</dbReference>
<comment type="caution">
    <text evidence="1">The sequence shown here is derived from an EMBL/GenBank/DDBJ whole genome shotgun (WGS) entry which is preliminary data.</text>
</comment>
<dbReference type="Pfam" id="PF02515">
    <property type="entry name" value="CoA_transf_3"/>
    <property type="match status" value="1"/>
</dbReference>
<dbReference type="EMBL" id="BKAJ01000048">
    <property type="protein sequence ID" value="GEP55843.1"/>
    <property type="molecule type" value="Genomic_DNA"/>
</dbReference>
<dbReference type="PANTHER" id="PTHR48228">
    <property type="entry name" value="SUCCINYL-COA--D-CITRAMALATE COA-TRANSFERASE"/>
    <property type="match status" value="1"/>
</dbReference>
<dbReference type="InterPro" id="IPR050509">
    <property type="entry name" value="CoA-transferase_III"/>
</dbReference>
<dbReference type="OrthoDB" id="7208981at2"/>
<dbReference type="InterPro" id="IPR023606">
    <property type="entry name" value="CoA-Trfase_III_dom_1_sf"/>
</dbReference>
<protein>
    <submittedName>
        <fullName evidence="1">CoA transferase</fullName>
    </submittedName>
</protein>
<dbReference type="PANTHER" id="PTHR48228:SF2">
    <property type="entry name" value="E-CINNAMOYL-COA:R-PHENYLLACTATE COA TRANSFERASE LARGE SUBUNIT"/>
    <property type="match status" value="1"/>
</dbReference>
<keyword evidence="2" id="KW-1185">Reference proteome</keyword>
<accession>A0A512NA68</accession>